<accession>A0A5B7HAS3</accession>
<protein>
    <submittedName>
        <fullName evidence="1">Uncharacterized protein</fullName>
    </submittedName>
</protein>
<comment type="caution">
    <text evidence="1">The sequence shown here is derived from an EMBL/GenBank/DDBJ whole genome shotgun (WGS) entry which is preliminary data.</text>
</comment>
<dbReference type="EMBL" id="VSRR010024248">
    <property type="protein sequence ID" value="MPC66078.1"/>
    <property type="molecule type" value="Genomic_DNA"/>
</dbReference>
<evidence type="ECO:0000313" key="1">
    <source>
        <dbReference type="EMBL" id="MPC66078.1"/>
    </source>
</evidence>
<proteinExistence type="predicted"/>
<dbReference type="AlphaFoldDB" id="A0A5B7HAS3"/>
<evidence type="ECO:0000313" key="2">
    <source>
        <dbReference type="Proteomes" id="UP000324222"/>
    </source>
</evidence>
<reference evidence="1 2" key="1">
    <citation type="submission" date="2019-05" db="EMBL/GenBank/DDBJ databases">
        <title>Another draft genome of Portunus trituberculatus and its Hox gene families provides insights of decapod evolution.</title>
        <authorList>
            <person name="Jeong J.-H."/>
            <person name="Song I."/>
            <person name="Kim S."/>
            <person name="Choi T."/>
            <person name="Kim D."/>
            <person name="Ryu S."/>
            <person name="Kim W."/>
        </authorList>
    </citation>
    <scope>NUCLEOTIDE SEQUENCE [LARGE SCALE GENOMIC DNA]</scope>
    <source>
        <tissue evidence="1">Muscle</tissue>
    </source>
</reference>
<sequence>MFCKGVPGICRKVVAEFRCGVFACCVWKAYTCVTRRHRVLAARKQENYKAEGFLSTRFATVVLHMLRDRRRELPSLHCTIGKRHPWLTGKNDDMKLTLMDSEGEAEEICTVTLEKVASN</sequence>
<organism evidence="1 2">
    <name type="scientific">Portunus trituberculatus</name>
    <name type="common">Swimming crab</name>
    <name type="synonym">Neptunus trituberculatus</name>
    <dbReference type="NCBI Taxonomy" id="210409"/>
    <lineage>
        <taxon>Eukaryota</taxon>
        <taxon>Metazoa</taxon>
        <taxon>Ecdysozoa</taxon>
        <taxon>Arthropoda</taxon>
        <taxon>Crustacea</taxon>
        <taxon>Multicrustacea</taxon>
        <taxon>Malacostraca</taxon>
        <taxon>Eumalacostraca</taxon>
        <taxon>Eucarida</taxon>
        <taxon>Decapoda</taxon>
        <taxon>Pleocyemata</taxon>
        <taxon>Brachyura</taxon>
        <taxon>Eubrachyura</taxon>
        <taxon>Portunoidea</taxon>
        <taxon>Portunidae</taxon>
        <taxon>Portuninae</taxon>
        <taxon>Portunus</taxon>
    </lineage>
</organism>
<name>A0A5B7HAS3_PORTR</name>
<gene>
    <name evidence="1" type="ORF">E2C01_060221</name>
</gene>
<keyword evidence="2" id="KW-1185">Reference proteome</keyword>
<dbReference type="Proteomes" id="UP000324222">
    <property type="component" value="Unassembled WGS sequence"/>
</dbReference>